<dbReference type="Proteomes" id="UP001244563">
    <property type="component" value="Unassembled WGS sequence"/>
</dbReference>
<evidence type="ECO:0000259" key="1">
    <source>
        <dbReference type="Pfam" id="PF02441"/>
    </source>
</evidence>
<keyword evidence="3" id="KW-1185">Reference proteome</keyword>
<proteinExistence type="predicted"/>
<name>A0ABT9TN64_PAENI</name>
<evidence type="ECO:0000313" key="2">
    <source>
        <dbReference type="EMBL" id="MDQ0103114.1"/>
    </source>
</evidence>
<dbReference type="Pfam" id="PF02441">
    <property type="entry name" value="Flavoprotein"/>
    <property type="match status" value="1"/>
</dbReference>
<dbReference type="RefSeq" id="WP_082924714.1">
    <property type="nucleotide sequence ID" value="NZ_BDDW01000011.1"/>
</dbReference>
<protein>
    <recommendedName>
        <fullName evidence="1">Flavoprotein domain-containing protein</fullName>
    </recommendedName>
</protein>
<dbReference type="SUPFAM" id="SSF52507">
    <property type="entry name" value="Homo-oligomeric flavin-containing Cys decarboxylases, HFCD"/>
    <property type="match status" value="1"/>
</dbReference>
<dbReference type="InterPro" id="IPR003382">
    <property type="entry name" value="Flavoprotein"/>
</dbReference>
<dbReference type="Gene3D" id="3.40.50.1950">
    <property type="entry name" value="Flavin prenyltransferase-like"/>
    <property type="match status" value="1"/>
</dbReference>
<gene>
    <name evidence="2" type="ORF">J2T10_002771</name>
</gene>
<feature type="domain" description="Flavoprotein" evidence="1">
    <location>
        <begin position="23"/>
        <end position="135"/>
    </location>
</feature>
<accession>A0ABT9TN64</accession>
<evidence type="ECO:0000313" key="3">
    <source>
        <dbReference type="Proteomes" id="UP001244563"/>
    </source>
</evidence>
<comment type="caution">
    <text evidence="2">The sequence shown here is derived from an EMBL/GenBank/DDBJ whole genome shotgun (WGS) entry which is preliminary data.</text>
</comment>
<reference evidence="2 3" key="1">
    <citation type="submission" date="2023-07" db="EMBL/GenBank/DDBJ databases">
        <title>Sorghum-associated microbial communities from plants grown in Nebraska, USA.</title>
        <authorList>
            <person name="Schachtman D."/>
        </authorList>
    </citation>
    <scope>NUCLEOTIDE SEQUENCE [LARGE SCALE GENOMIC DNA]</scope>
    <source>
        <strain evidence="2 3">CC523</strain>
    </source>
</reference>
<sequence>MTDSPSPESLAQLMQNPPSLDIKKLILVVTGSINAALVPYWLNWFRTAYPEVIVSLIITRSAERFVTYDALKHLANGSVWKDSWDEPDLPGGSHIGLDNSADCFGIFPATLDYTMRLASGRSNSPSLMALQLTEKPIAVAASFPGTNPVHIQSLMKLQLRENVAFTETVAAFSVGRKAWSGQTGFFMPLLASTLAELISKQANQ</sequence>
<organism evidence="2 3">
    <name type="scientific">Paenarthrobacter nicotinovorans</name>
    <name type="common">Arthrobacter nicotinovorans</name>
    <dbReference type="NCBI Taxonomy" id="29320"/>
    <lineage>
        <taxon>Bacteria</taxon>
        <taxon>Bacillati</taxon>
        <taxon>Actinomycetota</taxon>
        <taxon>Actinomycetes</taxon>
        <taxon>Micrococcales</taxon>
        <taxon>Micrococcaceae</taxon>
        <taxon>Paenarthrobacter</taxon>
    </lineage>
</organism>
<dbReference type="InterPro" id="IPR036551">
    <property type="entry name" value="Flavin_trans-like"/>
</dbReference>
<dbReference type="EMBL" id="JAUSSW010000007">
    <property type="protein sequence ID" value="MDQ0103114.1"/>
    <property type="molecule type" value="Genomic_DNA"/>
</dbReference>